<gene>
    <name evidence="2" type="ORF">VITISV_000626</name>
</gene>
<evidence type="ECO:0000313" key="2">
    <source>
        <dbReference type="EMBL" id="CAN61507.1"/>
    </source>
</evidence>
<dbReference type="EMBL" id="AM463372">
    <property type="protein sequence ID" value="CAN61507.1"/>
    <property type="molecule type" value="Genomic_DNA"/>
</dbReference>
<feature type="region of interest" description="Disordered" evidence="1">
    <location>
        <begin position="317"/>
        <end position="343"/>
    </location>
</feature>
<proteinExistence type="predicted"/>
<name>A5BL69_VITVI</name>
<organism evidence="2">
    <name type="scientific">Vitis vinifera</name>
    <name type="common">Grape</name>
    <dbReference type="NCBI Taxonomy" id="29760"/>
    <lineage>
        <taxon>Eukaryota</taxon>
        <taxon>Viridiplantae</taxon>
        <taxon>Streptophyta</taxon>
        <taxon>Embryophyta</taxon>
        <taxon>Tracheophyta</taxon>
        <taxon>Spermatophyta</taxon>
        <taxon>Magnoliopsida</taxon>
        <taxon>eudicotyledons</taxon>
        <taxon>Gunneridae</taxon>
        <taxon>Pentapetalae</taxon>
        <taxon>rosids</taxon>
        <taxon>Vitales</taxon>
        <taxon>Vitaceae</taxon>
        <taxon>Viteae</taxon>
        <taxon>Vitis</taxon>
    </lineage>
</organism>
<feature type="region of interest" description="Disordered" evidence="1">
    <location>
        <begin position="121"/>
        <end position="146"/>
    </location>
</feature>
<reference evidence="2" key="1">
    <citation type="journal article" date="2007" name="PLoS ONE">
        <title>The first genome sequence of an elite grapevine cultivar (Pinot noir Vitis vinifera L.): coping with a highly heterozygous genome.</title>
        <authorList>
            <person name="Velasco R."/>
            <person name="Zharkikh A."/>
            <person name="Troggio M."/>
            <person name="Cartwright D.A."/>
            <person name="Cestaro A."/>
            <person name="Pruss D."/>
            <person name="Pindo M."/>
            <person name="FitzGerald L.M."/>
            <person name="Vezzulli S."/>
            <person name="Reid J."/>
            <person name="Malacarne G."/>
            <person name="Iliev D."/>
            <person name="Coppola G."/>
            <person name="Wardell B."/>
            <person name="Micheletti D."/>
            <person name="Macalma T."/>
            <person name="Facci M."/>
            <person name="Mitchell J.T."/>
            <person name="Perazzolli M."/>
            <person name="Eldredge G."/>
            <person name="Gatto P."/>
            <person name="Oyzerski R."/>
            <person name="Moretto M."/>
            <person name="Gutin N."/>
            <person name="Stefanini M."/>
            <person name="Chen Y."/>
            <person name="Segala C."/>
            <person name="Davenport C."/>
            <person name="Dematte L."/>
            <person name="Mraz A."/>
            <person name="Battilana J."/>
            <person name="Stormo K."/>
            <person name="Costa F."/>
            <person name="Tao Q."/>
            <person name="Si-Ammour A."/>
            <person name="Harkins T."/>
            <person name="Lackey A."/>
            <person name="Perbost C."/>
            <person name="Taillon B."/>
            <person name="Stella A."/>
            <person name="Solovyev V."/>
            <person name="Fawcett J.A."/>
            <person name="Sterck L."/>
            <person name="Vandepoele K."/>
            <person name="Grando S.M."/>
            <person name="Toppo S."/>
            <person name="Moser C."/>
            <person name="Lanchbury J."/>
            <person name="Bogden R."/>
            <person name="Skolnick M."/>
            <person name="Sgaramella V."/>
            <person name="Bhatnagar S.K."/>
            <person name="Fontana P."/>
            <person name="Gutin A."/>
            <person name="Van de Peer Y."/>
            <person name="Salamini F."/>
            <person name="Viola R."/>
        </authorList>
    </citation>
    <scope>NUCLEOTIDE SEQUENCE</scope>
</reference>
<protein>
    <submittedName>
        <fullName evidence="2">Uncharacterized protein</fullName>
    </submittedName>
</protein>
<accession>A5BL69</accession>
<evidence type="ECO:0000256" key="1">
    <source>
        <dbReference type="SAM" id="MobiDB-lite"/>
    </source>
</evidence>
<dbReference type="AlphaFoldDB" id="A5BL69"/>
<sequence>MAVSIVIEAKTFEMEHVRKGRTVWLLLIEVGILFQQKMYLPMEAGAWLAESLFLAAEHNVENPFWRKSVVAGRTRIIDLKKNVKGFQNMVLVIPRGFNGAGWLALARALHSVIGNGEVSGSASSLLPDPLRDPTIPSKAPTSKDLRHSTSVCRAETLGVNALAPTELFTAVGGEIDEKLGSNSIKTFYGGSHIGALGVWSSAIWCKSEGSSVPTLWESVKGLLEKEGVNQSGNWIPVGHNSGVLVGLHSRAGEKLCSLACVSLGDVKLSFRKWSPEVNALPVGWPRPGENATNRMRGGLLFSMLIFSMLQNEIPNLERPKRGCSTNQSPEVGIRNTKKGGSVY</sequence>